<comment type="similarity">
    <text evidence="2">Belongs to the peptidase C26 family.</text>
</comment>
<dbReference type="Gene3D" id="3.40.50.880">
    <property type="match status" value="1"/>
</dbReference>
<gene>
    <name evidence="9" type="ORF">HJG60_005555</name>
</gene>
<dbReference type="InterPro" id="IPR029062">
    <property type="entry name" value="Class_I_gatase-like"/>
</dbReference>
<organism evidence="9 10">
    <name type="scientific">Phyllostomus discolor</name>
    <name type="common">pale spear-nosed bat</name>
    <dbReference type="NCBI Taxonomy" id="89673"/>
    <lineage>
        <taxon>Eukaryota</taxon>
        <taxon>Metazoa</taxon>
        <taxon>Chordata</taxon>
        <taxon>Craniata</taxon>
        <taxon>Vertebrata</taxon>
        <taxon>Euteleostomi</taxon>
        <taxon>Mammalia</taxon>
        <taxon>Eutheria</taxon>
        <taxon>Laurasiatheria</taxon>
        <taxon>Chiroptera</taxon>
        <taxon>Yangochiroptera</taxon>
        <taxon>Phyllostomidae</taxon>
        <taxon>Phyllostominae</taxon>
        <taxon>Phyllostomus</taxon>
    </lineage>
</organism>
<evidence type="ECO:0000313" key="10">
    <source>
        <dbReference type="Proteomes" id="UP000664940"/>
    </source>
</evidence>
<evidence type="ECO:0000256" key="8">
    <source>
        <dbReference type="PROSITE-ProRule" id="PRU00607"/>
    </source>
</evidence>
<sequence length="159" mass="18558">MPLNFTGDVLKSRMFQNFPADLLRSLAEEPLTANFHNWSLSMKNFTRNEKLKEFFHVLTTNTDGTIEFISTMEGYKYPVYGVQWHPEKPPYEWKKLVGISHAPNAVKAAFYFAQFFVSEGNMWVYIYHSIGVVLKKMLSSELLYTLALQMHCFELKKIT</sequence>
<dbReference type="GO" id="GO:0046900">
    <property type="term" value="P:tetrahydrofolylpolyglutamate metabolic process"/>
    <property type="evidence" value="ECO:0007669"/>
    <property type="project" value="TreeGrafter"/>
</dbReference>
<comment type="caution">
    <text evidence="8">Lacks conserved residue(s) required for the propagation of feature annotation.</text>
</comment>
<keyword evidence="4" id="KW-0964">Secreted</keyword>
<accession>A0A834E0U1</accession>
<feature type="active site" description="Proton donor" evidence="7">
    <location>
        <position position="85"/>
    </location>
</feature>
<dbReference type="PANTHER" id="PTHR11315:SF20">
    <property type="entry name" value="GAMMA-GLUTAMYL HYDROLASE"/>
    <property type="match status" value="1"/>
</dbReference>
<name>A0A834E0U1_9CHIR</name>
<dbReference type="InterPro" id="IPR015527">
    <property type="entry name" value="Pept_C26_g-glut_hydrolase"/>
</dbReference>
<dbReference type="GO" id="GO:0034722">
    <property type="term" value="F:gamma-glutamyl-peptidase activity"/>
    <property type="evidence" value="ECO:0007669"/>
    <property type="project" value="UniProtKB-EC"/>
</dbReference>
<evidence type="ECO:0000256" key="4">
    <source>
        <dbReference type="ARBA" id="ARBA00022525"/>
    </source>
</evidence>
<dbReference type="Pfam" id="PF07722">
    <property type="entry name" value="Peptidase_C26"/>
    <property type="match status" value="1"/>
</dbReference>
<keyword evidence="6 9" id="KW-0378">Hydrolase</keyword>
<evidence type="ECO:0000256" key="6">
    <source>
        <dbReference type="ARBA" id="ARBA00022801"/>
    </source>
</evidence>
<proteinExistence type="inferred from homology"/>
<comment type="caution">
    <text evidence="9">The sequence shown here is derived from an EMBL/GenBank/DDBJ whole genome shotgun (WGS) entry which is preliminary data.</text>
</comment>
<dbReference type="EC" id="3.4.19.9" evidence="3"/>
<dbReference type="InterPro" id="IPR011697">
    <property type="entry name" value="Peptidase_C26"/>
</dbReference>
<comment type="subcellular location">
    <subcellularLocation>
        <location evidence="1">Secreted</location>
        <location evidence="1">Extracellular space</location>
    </subcellularLocation>
</comment>
<dbReference type="PROSITE" id="PS51275">
    <property type="entry name" value="PEPTIDASE_C26_GGH"/>
    <property type="match status" value="1"/>
</dbReference>
<dbReference type="AlphaFoldDB" id="A0A834E0U1"/>
<dbReference type="PANTHER" id="PTHR11315">
    <property type="entry name" value="PROTEASE FAMILY C26 GAMMA-GLUTAMYL HYDROLASE"/>
    <property type="match status" value="1"/>
</dbReference>
<dbReference type="GO" id="GO:0005773">
    <property type="term" value="C:vacuole"/>
    <property type="evidence" value="ECO:0007669"/>
    <property type="project" value="TreeGrafter"/>
</dbReference>
<dbReference type="Proteomes" id="UP000664940">
    <property type="component" value="Unassembled WGS sequence"/>
</dbReference>
<dbReference type="PROSITE" id="PS51273">
    <property type="entry name" value="GATASE_TYPE_1"/>
    <property type="match status" value="1"/>
</dbReference>
<dbReference type="EMBL" id="JABVXQ010000007">
    <property type="protein sequence ID" value="KAF6099381.1"/>
    <property type="molecule type" value="Genomic_DNA"/>
</dbReference>
<evidence type="ECO:0000256" key="7">
    <source>
        <dbReference type="PIRSR" id="PIRSR615527-1"/>
    </source>
</evidence>
<evidence type="ECO:0000256" key="1">
    <source>
        <dbReference type="ARBA" id="ARBA00004239"/>
    </source>
</evidence>
<evidence type="ECO:0000256" key="2">
    <source>
        <dbReference type="ARBA" id="ARBA00011083"/>
    </source>
</evidence>
<dbReference type="SUPFAM" id="SSF52317">
    <property type="entry name" value="Class I glutamine amidotransferase-like"/>
    <property type="match status" value="1"/>
</dbReference>
<reference evidence="9 10" key="1">
    <citation type="journal article" date="2020" name="Nature">
        <title>Six reference-quality genomes reveal evolution of bat adaptations.</title>
        <authorList>
            <person name="Jebb D."/>
            <person name="Huang Z."/>
            <person name="Pippel M."/>
            <person name="Hughes G.M."/>
            <person name="Lavrichenko K."/>
            <person name="Devanna P."/>
            <person name="Winkler S."/>
            <person name="Jermiin L.S."/>
            <person name="Skirmuntt E.C."/>
            <person name="Katzourakis A."/>
            <person name="Burkitt-Gray L."/>
            <person name="Ray D.A."/>
            <person name="Sullivan K.A.M."/>
            <person name="Roscito J.G."/>
            <person name="Kirilenko B.M."/>
            <person name="Davalos L.M."/>
            <person name="Corthals A.P."/>
            <person name="Power M.L."/>
            <person name="Jones G."/>
            <person name="Ransome R.D."/>
            <person name="Dechmann D.K.N."/>
            <person name="Locatelli A.G."/>
            <person name="Puechmaille S.J."/>
            <person name="Fedrigo O."/>
            <person name="Jarvis E.D."/>
            <person name="Hiller M."/>
            <person name="Vernes S.C."/>
            <person name="Myers E.W."/>
            <person name="Teeling E.C."/>
        </authorList>
    </citation>
    <scope>NUCLEOTIDE SEQUENCE [LARGE SCALE GENOMIC DNA]</scope>
    <source>
        <strain evidence="9">Bat1K_MPI-CBG_1</strain>
    </source>
</reference>
<evidence type="ECO:0000256" key="3">
    <source>
        <dbReference type="ARBA" id="ARBA00012886"/>
    </source>
</evidence>
<protein>
    <recommendedName>
        <fullName evidence="3">folate gamma-glutamyl hydrolase</fullName>
        <ecNumber evidence="3">3.4.19.9</ecNumber>
    </recommendedName>
</protein>
<dbReference type="GO" id="GO:0005576">
    <property type="term" value="C:extracellular region"/>
    <property type="evidence" value="ECO:0007669"/>
    <property type="project" value="UniProtKB-SubCell"/>
</dbReference>
<keyword evidence="5" id="KW-0732">Signal</keyword>
<evidence type="ECO:0000313" key="9">
    <source>
        <dbReference type="EMBL" id="KAF6099381.1"/>
    </source>
</evidence>
<evidence type="ECO:0000256" key="5">
    <source>
        <dbReference type="ARBA" id="ARBA00022729"/>
    </source>
</evidence>